<keyword evidence="3" id="KW-1185">Reference proteome</keyword>
<feature type="region of interest" description="Disordered" evidence="1">
    <location>
        <begin position="1"/>
        <end position="92"/>
    </location>
</feature>
<feature type="compositionally biased region" description="Polar residues" evidence="1">
    <location>
        <begin position="167"/>
        <end position="180"/>
    </location>
</feature>
<evidence type="ECO:0000256" key="1">
    <source>
        <dbReference type="SAM" id="MobiDB-lite"/>
    </source>
</evidence>
<protein>
    <submittedName>
        <fullName evidence="2">Uncharacterized protein</fullName>
    </submittedName>
</protein>
<name>A0ABP9Y2H3_9FUNG</name>
<evidence type="ECO:0000313" key="3">
    <source>
        <dbReference type="Proteomes" id="UP001476247"/>
    </source>
</evidence>
<feature type="region of interest" description="Disordered" evidence="1">
    <location>
        <begin position="129"/>
        <end position="197"/>
    </location>
</feature>
<proteinExistence type="predicted"/>
<evidence type="ECO:0000313" key="2">
    <source>
        <dbReference type="EMBL" id="GAA5800768.1"/>
    </source>
</evidence>
<comment type="caution">
    <text evidence="2">The sequence shown here is derived from an EMBL/GenBank/DDBJ whole genome shotgun (WGS) entry which is preliminary data.</text>
</comment>
<sequence>MKQGKVPEAVSSKKRASGNEPTASNNTKGVEKAASNNGDSIWDFKKILTSPKPTRRDMISCGSSRPDRRLPRIITNNTSGFNTLPDPKPSLITKPNGSYIASPATKPSYNAKKVPHASTKLELIQTRRFASGSGTSVPAANPSKKRSISASTVSDNYTPPTKKRPIDTNTDITSSSPTDQDAQDAYPHITQDTTDGSNLPSAYFSIYHDRQDNFPFVLNSLVPLHHEPFISYSPVREYPSTPNPQAPLTPEYYPSSPPR</sequence>
<organism evidence="2 3">
    <name type="scientific">Helicostylum pulchrum</name>
    <dbReference type="NCBI Taxonomy" id="562976"/>
    <lineage>
        <taxon>Eukaryota</taxon>
        <taxon>Fungi</taxon>
        <taxon>Fungi incertae sedis</taxon>
        <taxon>Mucoromycota</taxon>
        <taxon>Mucoromycotina</taxon>
        <taxon>Mucoromycetes</taxon>
        <taxon>Mucorales</taxon>
        <taxon>Mucorineae</taxon>
        <taxon>Mucoraceae</taxon>
        <taxon>Helicostylum</taxon>
    </lineage>
</organism>
<reference evidence="2 3" key="1">
    <citation type="submission" date="2024-04" db="EMBL/GenBank/DDBJ databases">
        <title>genome sequences of Mucor flavus KT1a and Helicostylum pulchrum KT1b strains isolation_sourced from the surface of a dry-aged beef.</title>
        <authorList>
            <person name="Toyotome T."/>
            <person name="Hosono M."/>
            <person name="Torimaru M."/>
            <person name="Fukuda K."/>
            <person name="Mikami N."/>
        </authorList>
    </citation>
    <scope>NUCLEOTIDE SEQUENCE [LARGE SCALE GENOMIC DNA]</scope>
    <source>
        <strain evidence="2 3">KT1b</strain>
    </source>
</reference>
<feature type="compositionally biased region" description="Polar residues" evidence="1">
    <location>
        <begin position="148"/>
        <end position="159"/>
    </location>
</feature>
<gene>
    <name evidence="2" type="ORF">HPULCUR_006206</name>
</gene>
<accession>A0ABP9Y2H3</accession>
<feature type="region of interest" description="Disordered" evidence="1">
    <location>
        <begin position="233"/>
        <end position="259"/>
    </location>
</feature>
<dbReference type="Proteomes" id="UP001476247">
    <property type="component" value="Unassembled WGS sequence"/>
</dbReference>
<dbReference type="EMBL" id="BAABUJ010000016">
    <property type="protein sequence ID" value="GAA5800768.1"/>
    <property type="molecule type" value="Genomic_DNA"/>
</dbReference>
<feature type="compositionally biased region" description="Polar residues" evidence="1">
    <location>
        <begin position="19"/>
        <end position="39"/>
    </location>
</feature>